<comment type="cofactor">
    <cofactor evidence="1">
        <name>Zn(2+)</name>
        <dbReference type="ChEBI" id="CHEBI:29105"/>
    </cofactor>
</comment>
<dbReference type="GO" id="GO:0016747">
    <property type="term" value="F:acyltransferase activity, transferring groups other than amino-acyl groups"/>
    <property type="evidence" value="ECO:0007669"/>
    <property type="project" value="InterPro"/>
</dbReference>
<proteinExistence type="inferred from homology"/>
<keyword evidence="5 10" id="KW-0808">Transferase</keyword>
<keyword evidence="7" id="KW-0862">Zinc</keyword>
<evidence type="ECO:0000313" key="12">
    <source>
        <dbReference type="Proteomes" id="UP000262969"/>
    </source>
</evidence>
<comment type="function">
    <text evidence="10">Involved in 1,2-propanediol (1,2-PD) degradation by catalyzing the conversion of propanoyl-CoA to propanoyl-phosphate.</text>
</comment>
<comment type="catalytic activity">
    <reaction evidence="9 10">
        <text>propanoyl-CoA + phosphate = propanoyl phosphate + CoA</text>
        <dbReference type="Rhea" id="RHEA:28046"/>
        <dbReference type="ChEBI" id="CHEBI:43474"/>
        <dbReference type="ChEBI" id="CHEBI:57287"/>
        <dbReference type="ChEBI" id="CHEBI:57392"/>
        <dbReference type="ChEBI" id="CHEBI:58933"/>
        <dbReference type="EC" id="2.3.1.222"/>
    </reaction>
</comment>
<dbReference type="GO" id="GO:0046872">
    <property type="term" value="F:metal ion binding"/>
    <property type="evidence" value="ECO:0007669"/>
    <property type="project" value="UniProtKB-KW"/>
</dbReference>
<comment type="caution">
    <text evidence="11">The sequence shown here is derived from an EMBL/GenBank/DDBJ whole genome shotgun (WGS) entry which is preliminary data.</text>
</comment>
<evidence type="ECO:0000256" key="1">
    <source>
        <dbReference type="ARBA" id="ARBA00001947"/>
    </source>
</evidence>
<dbReference type="PANTHER" id="PTHR39453">
    <property type="entry name" value="PHOSPHATE PROPANOYLTRANSFERASE"/>
    <property type="match status" value="1"/>
</dbReference>
<evidence type="ECO:0000256" key="2">
    <source>
        <dbReference type="ARBA" id="ARBA00007342"/>
    </source>
</evidence>
<evidence type="ECO:0000256" key="4">
    <source>
        <dbReference type="ARBA" id="ARBA00020837"/>
    </source>
</evidence>
<accession>A0A3D2X778</accession>
<dbReference type="PIRSF" id="PIRSF010130">
    <property type="entry name" value="PduL"/>
    <property type="match status" value="1"/>
</dbReference>
<comment type="pathway">
    <text evidence="10">Polyol metabolism; 1,2-propanediol degradation.</text>
</comment>
<comment type="similarity">
    <text evidence="2 10">Belongs to the PduL family.</text>
</comment>
<keyword evidence="6" id="KW-0479">Metal-binding</keyword>
<evidence type="ECO:0000256" key="9">
    <source>
        <dbReference type="ARBA" id="ARBA00047589"/>
    </source>
</evidence>
<name>A0A3D2X778_9FIRM</name>
<dbReference type="AlphaFoldDB" id="A0A3D2X778"/>
<organism evidence="11 12">
    <name type="scientific">Lachnoclostridium phytofermentans</name>
    <dbReference type="NCBI Taxonomy" id="66219"/>
    <lineage>
        <taxon>Bacteria</taxon>
        <taxon>Bacillati</taxon>
        <taxon>Bacillota</taxon>
        <taxon>Clostridia</taxon>
        <taxon>Lachnospirales</taxon>
        <taxon>Lachnospiraceae</taxon>
    </lineage>
</organism>
<keyword evidence="8 10" id="KW-0012">Acyltransferase</keyword>
<evidence type="ECO:0000256" key="6">
    <source>
        <dbReference type="ARBA" id="ARBA00022723"/>
    </source>
</evidence>
<protein>
    <recommendedName>
        <fullName evidence="4 10">Phosphate propanoyltransferase</fullName>
        <ecNumber evidence="3 10">2.3.1.222</ecNumber>
    </recommendedName>
</protein>
<reference evidence="11 12" key="1">
    <citation type="journal article" date="2018" name="Nat. Biotechnol.">
        <title>A standardized bacterial taxonomy based on genome phylogeny substantially revises the tree of life.</title>
        <authorList>
            <person name="Parks D.H."/>
            <person name="Chuvochina M."/>
            <person name="Waite D.W."/>
            <person name="Rinke C."/>
            <person name="Skarshewski A."/>
            <person name="Chaumeil P.A."/>
            <person name="Hugenholtz P."/>
        </authorList>
    </citation>
    <scope>NUCLEOTIDE SEQUENCE [LARGE SCALE GENOMIC DNA]</scope>
    <source>
        <strain evidence="11">UBA11728</strain>
    </source>
</reference>
<sequence>MLAQANINIETIVDAVIKELKDQLFILVEASGRHVHLSREDLNTLFGQGYQLTPVKDLSQPGQFACEERVTITGPKNSLQNVVVLGPERSKSQVEVSLTDALVLGMKAPVRLSGDIKDTPGIKITNPKNGVSIEIKEGLIVAKRHIHMTPEDAKRFHVSNGDSVKVKVFGERPMILEGVDIRVDKNFSTAMHIDYDEANACGYTKDTKGMIIVDE</sequence>
<evidence type="ECO:0000256" key="7">
    <source>
        <dbReference type="ARBA" id="ARBA00022833"/>
    </source>
</evidence>
<dbReference type="NCBIfam" id="NF040837">
    <property type="entry name" value="BMC_EutD_Gpos"/>
    <property type="match status" value="1"/>
</dbReference>
<evidence type="ECO:0000256" key="8">
    <source>
        <dbReference type="ARBA" id="ARBA00023315"/>
    </source>
</evidence>
<dbReference type="NCBIfam" id="NF011652">
    <property type="entry name" value="PRK15070.1"/>
    <property type="match status" value="1"/>
</dbReference>
<dbReference type="EMBL" id="DPVV01000378">
    <property type="protein sequence ID" value="HCL03000.1"/>
    <property type="molecule type" value="Genomic_DNA"/>
</dbReference>
<dbReference type="PANTHER" id="PTHR39453:SF1">
    <property type="entry name" value="PHOSPHATE PROPANOYLTRANSFERASE"/>
    <property type="match status" value="1"/>
</dbReference>
<evidence type="ECO:0000313" key="11">
    <source>
        <dbReference type="EMBL" id="HCL03000.1"/>
    </source>
</evidence>
<dbReference type="Proteomes" id="UP000262969">
    <property type="component" value="Unassembled WGS sequence"/>
</dbReference>
<dbReference type="EC" id="2.3.1.222" evidence="3 10"/>
<dbReference type="Pfam" id="PF06130">
    <property type="entry name" value="PTAC"/>
    <property type="match status" value="1"/>
</dbReference>
<evidence type="ECO:0000256" key="5">
    <source>
        <dbReference type="ARBA" id="ARBA00022679"/>
    </source>
</evidence>
<evidence type="ECO:0000256" key="3">
    <source>
        <dbReference type="ARBA" id="ARBA00012206"/>
    </source>
</evidence>
<gene>
    <name evidence="11" type="ORF">DHW61_11425</name>
</gene>
<dbReference type="GO" id="GO:0051144">
    <property type="term" value="P:1,2-propanediol catabolic process"/>
    <property type="evidence" value="ECO:0007669"/>
    <property type="project" value="UniProtKB-UniPathway"/>
</dbReference>
<evidence type="ECO:0000256" key="10">
    <source>
        <dbReference type="PIRNR" id="PIRNR010130"/>
    </source>
</evidence>
<dbReference type="InterPro" id="IPR008300">
    <property type="entry name" value="PTAC"/>
</dbReference>
<dbReference type="UniPathway" id="UPA00621"/>